<dbReference type="OrthoDB" id="5979581at2759"/>
<accession>A0A395HEW8</accession>
<keyword evidence="2 10" id="KW-0723">Serine/threonine-protein kinase</keyword>
<dbReference type="EMBL" id="KZ824385">
    <property type="protein sequence ID" value="RAL06511.1"/>
    <property type="molecule type" value="Genomic_DNA"/>
</dbReference>
<dbReference type="GO" id="GO:0000245">
    <property type="term" value="P:spliceosomal complex assembly"/>
    <property type="evidence" value="ECO:0007669"/>
    <property type="project" value="TreeGrafter"/>
</dbReference>
<dbReference type="FunFam" id="3.30.200.20:FF:000786">
    <property type="entry name" value="Protein kinase domain protein"/>
    <property type="match status" value="1"/>
</dbReference>
<dbReference type="AlphaFoldDB" id="A0A395HEW8"/>
<feature type="binding site" evidence="9">
    <location>
        <position position="97"/>
    </location>
    <ligand>
        <name>ATP</name>
        <dbReference type="ChEBI" id="CHEBI:30616"/>
    </ligand>
</feature>
<comment type="catalytic activity">
    <reaction evidence="7">
        <text>L-threonyl-[protein] + ATP = O-phospho-L-threonyl-[protein] + ADP + H(+)</text>
        <dbReference type="Rhea" id="RHEA:46608"/>
        <dbReference type="Rhea" id="RHEA-COMP:11060"/>
        <dbReference type="Rhea" id="RHEA-COMP:11605"/>
        <dbReference type="ChEBI" id="CHEBI:15378"/>
        <dbReference type="ChEBI" id="CHEBI:30013"/>
        <dbReference type="ChEBI" id="CHEBI:30616"/>
        <dbReference type="ChEBI" id="CHEBI:61977"/>
        <dbReference type="ChEBI" id="CHEBI:456216"/>
        <dbReference type="EC" id="2.7.11.1"/>
    </reaction>
</comment>
<keyword evidence="6 9" id="KW-0067">ATP-binding</keyword>
<evidence type="ECO:0000256" key="10">
    <source>
        <dbReference type="RuleBase" id="RU000304"/>
    </source>
</evidence>
<dbReference type="GO" id="GO:0005524">
    <property type="term" value="F:ATP binding"/>
    <property type="evidence" value="ECO:0007669"/>
    <property type="project" value="UniProtKB-UniRule"/>
</dbReference>
<comment type="similarity">
    <text evidence="10">Belongs to the protein kinase superfamily.</text>
</comment>
<evidence type="ECO:0000256" key="2">
    <source>
        <dbReference type="ARBA" id="ARBA00022527"/>
    </source>
</evidence>
<organism evidence="12 13">
    <name type="scientific">Aspergillus homomorphus (strain CBS 101889)</name>
    <dbReference type="NCBI Taxonomy" id="1450537"/>
    <lineage>
        <taxon>Eukaryota</taxon>
        <taxon>Fungi</taxon>
        <taxon>Dikarya</taxon>
        <taxon>Ascomycota</taxon>
        <taxon>Pezizomycotina</taxon>
        <taxon>Eurotiomycetes</taxon>
        <taxon>Eurotiomycetidae</taxon>
        <taxon>Eurotiales</taxon>
        <taxon>Aspergillaceae</taxon>
        <taxon>Aspergillus</taxon>
        <taxon>Aspergillus subgen. Circumdati</taxon>
    </lineage>
</organism>
<dbReference type="STRING" id="1450537.A0A395HEW8"/>
<dbReference type="PROSITE" id="PS00108">
    <property type="entry name" value="PROTEIN_KINASE_ST"/>
    <property type="match status" value="1"/>
</dbReference>
<dbReference type="InterPro" id="IPR011009">
    <property type="entry name" value="Kinase-like_dom_sf"/>
</dbReference>
<evidence type="ECO:0000259" key="11">
    <source>
        <dbReference type="PROSITE" id="PS50011"/>
    </source>
</evidence>
<dbReference type="SMART" id="SM00220">
    <property type="entry name" value="S_TKc"/>
    <property type="match status" value="1"/>
</dbReference>
<dbReference type="SUPFAM" id="SSF56112">
    <property type="entry name" value="Protein kinase-like (PK-like)"/>
    <property type="match status" value="1"/>
</dbReference>
<dbReference type="Gene3D" id="3.30.200.20">
    <property type="entry name" value="Phosphorylase Kinase, domain 1"/>
    <property type="match status" value="1"/>
</dbReference>
<dbReference type="GeneID" id="37202244"/>
<dbReference type="VEuPathDB" id="FungiDB:BO97DRAFT_439102"/>
<evidence type="ECO:0000256" key="9">
    <source>
        <dbReference type="PROSITE-ProRule" id="PRU10141"/>
    </source>
</evidence>
<keyword evidence="3" id="KW-0808">Transferase</keyword>
<evidence type="ECO:0000256" key="3">
    <source>
        <dbReference type="ARBA" id="ARBA00022679"/>
    </source>
</evidence>
<dbReference type="Proteomes" id="UP000248961">
    <property type="component" value="Unassembled WGS sequence"/>
</dbReference>
<evidence type="ECO:0000256" key="5">
    <source>
        <dbReference type="ARBA" id="ARBA00022777"/>
    </source>
</evidence>
<feature type="domain" description="Protein kinase" evidence="11">
    <location>
        <begin position="63"/>
        <end position="366"/>
    </location>
</feature>
<dbReference type="RefSeq" id="XP_025545665.1">
    <property type="nucleotide sequence ID" value="XM_025697955.1"/>
</dbReference>
<name>A0A395HEW8_ASPHC</name>
<dbReference type="GO" id="GO:0050684">
    <property type="term" value="P:regulation of mRNA processing"/>
    <property type="evidence" value="ECO:0007669"/>
    <property type="project" value="TreeGrafter"/>
</dbReference>
<protein>
    <recommendedName>
        <fullName evidence="1">non-specific serine/threonine protein kinase</fullName>
        <ecNumber evidence="1">2.7.11.1</ecNumber>
    </recommendedName>
</protein>
<gene>
    <name evidence="12" type="ORF">BO97DRAFT_439102</name>
</gene>
<dbReference type="InterPro" id="IPR017441">
    <property type="entry name" value="Protein_kinase_ATP_BS"/>
</dbReference>
<evidence type="ECO:0000256" key="1">
    <source>
        <dbReference type="ARBA" id="ARBA00012513"/>
    </source>
</evidence>
<dbReference type="InterPro" id="IPR051334">
    <property type="entry name" value="SRPK"/>
</dbReference>
<evidence type="ECO:0000313" key="13">
    <source>
        <dbReference type="Proteomes" id="UP000248961"/>
    </source>
</evidence>
<keyword evidence="4 9" id="KW-0547">Nucleotide-binding</keyword>
<evidence type="ECO:0000256" key="4">
    <source>
        <dbReference type="ARBA" id="ARBA00022741"/>
    </source>
</evidence>
<dbReference type="PANTHER" id="PTHR47634:SF9">
    <property type="entry name" value="PROTEIN KINASE DOMAIN-CONTAINING PROTEIN-RELATED"/>
    <property type="match status" value="1"/>
</dbReference>
<evidence type="ECO:0000256" key="7">
    <source>
        <dbReference type="ARBA" id="ARBA00047899"/>
    </source>
</evidence>
<evidence type="ECO:0000256" key="8">
    <source>
        <dbReference type="ARBA" id="ARBA00048679"/>
    </source>
</evidence>
<reference evidence="12 13" key="1">
    <citation type="submission" date="2018-02" db="EMBL/GenBank/DDBJ databases">
        <title>The genomes of Aspergillus section Nigri reveals drivers in fungal speciation.</title>
        <authorList>
            <consortium name="DOE Joint Genome Institute"/>
            <person name="Vesth T.C."/>
            <person name="Nybo J."/>
            <person name="Theobald S."/>
            <person name="Brandl J."/>
            <person name="Frisvad J.C."/>
            <person name="Nielsen K.F."/>
            <person name="Lyhne E.K."/>
            <person name="Kogle M.E."/>
            <person name="Kuo A."/>
            <person name="Riley R."/>
            <person name="Clum A."/>
            <person name="Nolan M."/>
            <person name="Lipzen A."/>
            <person name="Salamov A."/>
            <person name="Henrissat B."/>
            <person name="Wiebenga A."/>
            <person name="De vries R.P."/>
            <person name="Grigoriev I.V."/>
            <person name="Mortensen U.H."/>
            <person name="Andersen M.R."/>
            <person name="Baker S.E."/>
        </authorList>
    </citation>
    <scope>NUCLEOTIDE SEQUENCE [LARGE SCALE GENOMIC DNA]</scope>
    <source>
        <strain evidence="12 13">CBS 101889</strain>
    </source>
</reference>
<sequence length="366" mass="41595">MTALLSSLRGSLHGFLKSSPWKTPNTPTKILSAAGLVEEECSPCYDPKHFYPARLYEVLNNRYQITAKLGWGSSSTVWLARDLEQWRWCPTRYVAVKIKANNYATTKDAERDLRLVEHISHTNPRHVGYNFVSTLLDSFTLPGPHGTHACMVFDTLCEPLWMLRRRFDGNVLPLDVMKPIARMLIEGLCYLHSQCHIVHTDLKSDNILMSLRDPSVLENVTWDEVYEPLPQKHLDDRIIYLSRNYFGLEVGNLGRPVITDFGLAVDGSRIHNHVIQPDEYRAPEVIIGAGWDYSVDIWNLGVLIIDLVHGSGPFDALQSDTSAFSNEKHLARIISVLGPPPMDLLHQAKDGFRYFNAEGILDFKHY</sequence>
<keyword evidence="13" id="KW-1185">Reference proteome</keyword>
<keyword evidence="5 12" id="KW-0418">Kinase</keyword>
<dbReference type="InterPro" id="IPR008271">
    <property type="entry name" value="Ser/Thr_kinase_AS"/>
</dbReference>
<proteinExistence type="inferred from homology"/>
<dbReference type="Gene3D" id="1.10.510.10">
    <property type="entry name" value="Transferase(Phosphotransferase) domain 1"/>
    <property type="match status" value="1"/>
</dbReference>
<dbReference type="GO" id="GO:0004674">
    <property type="term" value="F:protein serine/threonine kinase activity"/>
    <property type="evidence" value="ECO:0007669"/>
    <property type="project" value="UniProtKB-KW"/>
</dbReference>
<comment type="catalytic activity">
    <reaction evidence="8">
        <text>L-seryl-[protein] + ATP = O-phospho-L-seryl-[protein] + ADP + H(+)</text>
        <dbReference type="Rhea" id="RHEA:17989"/>
        <dbReference type="Rhea" id="RHEA-COMP:9863"/>
        <dbReference type="Rhea" id="RHEA-COMP:11604"/>
        <dbReference type="ChEBI" id="CHEBI:15378"/>
        <dbReference type="ChEBI" id="CHEBI:29999"/>
        <dbReference type="ChEBI" id="CHEBI:30616"/>
        <dbReference type="ChEBI" id="CHEBI:83421"/>
        <dbReference type="ChEBI" id="CHEBI:456216"/>
        <dbReference type="EC" id="2.7.11.1"/>
    </reaction>
</comment>
<dbReference type="EC" id="2.7.11.1" evidence="1"/>
<dbReference type="PROSITE" id="PS50011">
    <property type="entry name" value="PROTEIN_KINASE_DOM"/>
    <property type="match status" value="1"/>
</dbReference>
<dbReference type="InterPro" id="IPR000719">
    <property type="entry name" value="Prot_kinase_dom"/>
</dbReference>
<dbReference type="PANTHER" id="PTHR47634">
    <property type="entry name" value="PROTEIN KINASE DOMAIN-CONTAINING PROTEIN-RELATED"/>
    <property type="match status" value="1"/>
</dbReference>
<evidence type="ECO:0000313" key="12">
    <source>
        <dbReference type="EMBL" id="RAL06511.1"/>
    </source>
</evidence>
<dbReference type="PROSITE" id="PS00107">
    <property type="entry name" value="PROTEIN_KINASE_ATP"/>
    <property type="match status" value="1"/>
</dbReference>
<evidence type="ECO:0000256" key="6">
    <source>
        <dbReference type="ARBA" id="ARBA00022840"/>
    </source>
</evidence>
<dbReference type="Pfam" id="PF00069">
    <property type="entry name" value="Pkinase"/>
    <property type="match status" value="2"/>
</dbReference>